<protein>
    <submittedName>
        <fullName evidence="1">Uncharacterized protein</fullName>
    </submittedName>
</protein>
<dbReference type="Proteomes" id="UP000527355">
    <property type="component" value="Unassembled WGS sequence"/>
</dbReference>
<dbReference type="AlphaFoldDB" id="A0A7J7XHL5"/>
<gene>
    <name evidence="1" type="ORF">mMyoMyo1_011749</name>
</gene>
<evidence type="ECO:0000313" key="1">
    <source>
        <dbReference type="EMBL" id="KAF6349193.1"/>
    </source>
</evidence>
<keyword evidence="2" id="KW-1185">Reference proteome</keyword>
<evidence type="ECO:0000313" key="2">
    <source>
        <dbReference type="Proteomes" id="UP000527355"/>
    </source>
</evidence>
<comment type="caution">
    <text evidence="1">The sequence shown here is derived from an EMBL/GenBank/DDBJ whole genome shotgun (WGS) entry which is preliminary data.</text>
</comment>
<reference evidence="1 2" key="1">
    <citation type="journal article" date="2020" name="Nature">
        <title>Six reference-quality genomes reveal evolution of bat adaptations.</title>
        <authorList>
            <person name="Jebb D."/>
            <person name="Huang Z."/>
            <person name="Pippel M."/>
            <person name="Hughes G.M."/>
            <person name="Lavrichenko K."/>
            <person name="Devanna P."/>
            <person name="Winkler S."/>
            <person name="Jermiin L.S."/>
            <person name="Skirmuntt E.C."/>
            <person name="Katzourakis A."/>
            <person name="Burkitt-Gray L."/>
            <person name="Ray D.A."/>
            <person name="Sullivan K.A.M."/>
            <person name="Roscito J.G."/>
            <person name="Kirilenko B.M."/>
            <person name="Davalos L.M."/>
            <person name="Corthals A.P."/>
            <person name="Power M.L."/>
            <person name="Jones G."/>
            <person name="Ransome R.D."/>
            <person name="Dechmann D.K.N."/>
            <person name="Locatelli A.G."/>
            <person name="Puechmaille S.J."/>
            <person name="Fedrigo O."/>
            <person name="Jarvis E.D."/>
            <person name="Hiller M."/>
            <person name="Vernes S.C."/>
            <person name="Myers E.W."/>
            <person name="Teeling E.C."/>
        </authorList>
    </citation>
    <scope>NUCLEOTIDE SEQUENCE [LARGE SCALE GENOMIC DNA]</scope>
    <source>
        <strain evidence="1">MMyoMyo1</strain>
        <tissue evidence="1">Flight muscle</tissue>
    </source>
</reference>
<accession>A0A7J7XHL5</accession>
<sequence length="134" mass="14146">MNFVCVCVCVCIGAWEGPLKLNPSPGLYNLYDFSHCPHAGSRISCWLLTPIGYSHPPCGSSASPETRVPLLIPSIASPSQTPNPSLSTCIITSAKTTSPISPPLGWPHQSFPKSSLITALPCSEIPYGSPLPSL</sequence>
<organism evidence="1 2">
    <name type="scientific">Myotis myotis</name>
    <name type="common">Greater mouse-eared bat</name>
    <name type="synonym">Vespertilio myotis</name>
    <dbReference type="NCBI Taxonomy" id="51298"/>
    <lineage>
        <taxon>Eukaryota</taxon>
        <taxon>Metazoa</taxon>
        <taxon>Chordata</taxon>
        <taxon>Craniata</taxon>
        <taxon>Vertebrata</taxon>
        <taxon>Euteleostomi</taxon>
        <taxon>Mammalia</taxon>
        <taxon>Eutheria</taxon>
        <taxon>Laurasiatheria</taxon>
        <taxon>Chiroptera</taxon>
        <taxon>Yangochiroptera</taxon>
        <taxon>Vespertilionidae</taxon>
        <taxon>Myotis</taxon>
    </lineage>
</organism>
<dbReference type="EMBL" id="JABWUV010000006">
    <property type="protein sequence ID" value="KAF6349193.1"/>
    <property type="molecule type" value="Genomic_DNA"/>
</dbReference>
<name>A0A7J7XHL5_MYOMY</name>
<proteinExistence type="predicted"/>